<protein>
    <submittedName>
        <fullName evidence="2">Uncharacterized protein</fullName>
    </submittedName>
</protein>
<dbReference type="SUPFAM" id="SSF159501">
    <property type="entry name" value="EreA/ChaN-like"/>
    <property type="match status" value="1"/>
</dbReference>
<dbReference type="RefSeq" id="WP_204863975.1">
    <property type="nucleotide sequence ID" value="NZ_JACJKH010000009.1"/>
</dbReference>
<keyword evidence="1" id="KW-0732">Signal</keyword>
<name>A0ABS2EGD9_9FIRM</name>
<dbReference type="EMBL" id="JACJKH010000009">
    <property type="protein sequence ID" value="MBM6743981.1"/>
    <property type="molecule type" value="Genomic_DNA"/>
</dbReference>
<proteinExistence type="predicted"/>
<sequence>MKKKGWNKRVFVAILVIVMAAACFGCGHETGVGAEEKQEEQKPDGIYLYGETHSNEYIQKRELEIWGDFYKEGMRDLFGEYPYYDAKLLNTWMQAEDDEILYMLWKNWSGTYGGEIETYNFFKSIKEKYPETVFHGTDIGHDYKTSGQWYLDYLEEHDQKDSEDYQKTQENMEQGKYYYDHSADPVYRENKMAENFIEEYETMDEAPIMGIYGGAHTDIEGMDELTQTVPCMANQLHEEYGDRLHTTDLSGYSDYGEEKDPIITEEMEAQGKKYQASYFGRFGASFVGDEYEYVDYWRLENAYQDFKEASPGSEILSEDCFPMKLKAKQVYMLELIKEDGTVERKYFRTDQNSFEKMGYVKELVVD</sequence>
<evidence type="ECO:0000256" key="1">
    <source>
        <dbReference type="SAM" id="SignalP"/>
    </source>
</evidence>
<feature type="signal peptide" evidence="1">
    <location>
        <begin position="1"/>
        <end position="25"/>
    </location>
</feature>
<dbReference type="PROSITE" id="PS51257">
    <property type="entry name" value="PROKAR_LIPOPROTEIN"/>
    <property type="match status" value="1"/>
</dbReference>
<gene>
    <name evidence="2" type="ORF">H6A32_06600</name>
</gene>
<accession>A0ABS2EGD9</accession>
<reference evidence="2 3" key="1">
    <citation type="journal article" date="2021" name="Sci. Rep.">
        <title>The distribution of antibiotic resistance genes in chicken gut microbiota commensals.</title>
        <authorList>
            <person name="Juricova H."/>
            <person name="Matiasovicova J."/>
            <person name="Kubasova T."/>
            <person name="Cejkova D."/>
            <person name="Rychlik I."/>
        </authorList>
    </citation>
    <scope>NUCLEOTIDE SEQUENCE [LARGE SCALE GENOMIC DNA]</scope>
    <source>
        <strain evidence="2 3">An770</strain>
    </source>
</reference>
<dbReference type="Proteomes" id="UP000775686">
    <property type="component" value="Unassembled WGS sequence"/>
</dbReference>
<comment type="caution">
    <text evidence="2">The sequence shown here is derived from an EMBL/GenBank/DDBJ whole genome shotgun (WGS) entry which is preliminary data.</text>
</comment>
<keyword evidence="3" id="KW-1185">Reference proteome</keyword>
<evidence type="ECO:0000313" key="2">
    <source>
        <dbReference type="EMBL" id="MBM6743981.1"/>
    </source>
</evidence>
<feature type="chain" id="PRO_5046345826" evidence="1">
    <location>
        <begin position="26"/>
        <end position="366"/>
    </location>
</feature>
<organism evidence="2 3">
    <name type="scientific">Drancourtella massiliensis</name>
    <dbReference type="NCBI Taxonomy" id="1632013"/>
    <lineage>
        <taxon>Bacteria</taxon>
        <taxon>Bacillati</taxon>
        <taxon>Bacillota</taxon>
        <taxon>Clostridia</taxon>
        <taxon>Eubacteriales</taxon>
        <taxon>Oscillospiraceae</taxon>
        <taxon>Drancourtella</taxon>
    </lineage>
</organism>
<evidence type="ECO:0000313" key="3">
    <source>
        <dbReference type="Proteomes" id="UP000775686"/>
    </source>
</evidence>